<reference evidence="16 17" key="1">
    <citation type="submission" date="2020-08" db="EMBL/GenBank/DDBJ databases">
        <authorList>
            <person name="Kim C.M."/>
        </authorList>
    </citation>
    <scope>NUCLEOTIDE SEQUENCE [LARGE SCALE GENOMIC DNA]</scope>
    <source>
        <strain evidence="16 17">SR9</strain>
    </source>
</reference>
<keyword evidence="1 11" id="KW-0004">4Fe-4S</keyword>
<comment type="caution">
    <text evidence="16">The sequence shown here is derived from an EMBL/GenBank/DDBJ whole genome shotgun (WGS) entry which is preliminary data.</text>
</comment>
<dbReference type="Proteomes" id="UP000581189">
    <property type="component" value="Unassembled WGS sequence"/>
</dbReference>
<dbReference type="EMBL" id="JACJFN010000002">
    <property type="protein sequence ID" value="MBB1519150.1"/>
    <property type="molecule type" value="Genomic_DNA"/>
</dbReference>
<dbReference type="PROSITE" id="PS50926">
    <property type="entry name" value="TRAM"/>
    <property type="match status" value="1"/>
</dbReference>
<feature type="binding site" evidence="11">
    <location>
        <position position="179"/>
    </location>
    <ligand>
        <name>[4Fe-4S] cluster</name>
        <dbReference type="ChEBI" id="CHEBI:49883"/>
    </ligand>
</feature>
<dbReference type="EC" id="2.1.1.190" evidence="11"/>
<dbReference type="InterPro" id="IPR030390">
    <property type="entry name" value="MeTrfase_TrmA_AS"/>
</dbReference>
<evidence type="ECO:0000313" key="16">
    <source>
        <dbReference type="EMBL" id="MBB1519150.1"/>
    </source>
</evidence>
<evidence type="ECO:0000256" key="2">
    <source>
        <dbReference type="ARBA" id="ARBA00022552"/>
    </source>
</evidence>
<dbReference type="GO" id="GO:0003723">
    <property type="term" value="F:RNA binding"/>
    <property type="evidence" value="ECO:0007669"/>
    <property type="project" value="InterPro"/>
</dbReference>
<evidence type="ECO:0000256" key="10">
    <source>
        <dbReference type="ARBA" id="ARBA00059995"/>
    </source>
</evidence>
<keyword evidence="2 11" id="KW-0698">rRNA processing</keyword>
<feature type="domain" description="TRAM" evidence="15">
    <location>
        <begin position="20"/>
        <end position="78"/>
    </location>
</feature>
<feature type="binding site" evidence="11 12">
    <location>
        <position position="283"/>
    </location>
    <ligand>
        <name>S-adenosyl-L-methionine</name>
        <dbReference type="ChEBI" id="CHEBI:59789"/>
    </ligand>
</feature>
<gene>
    <name evidence="11 16" type="primary">rlmD</name>
    <name evidence="16" type="ORF">H3H45_07850</name>
</gene>
<evidence type="ECO:0000259" key="15">
    <source>
        <dbReference type="PROSITE" id="PS50926"/>
    </source>
</evidence>
<dbReference type="InterPro" id="IPR010280">
    <property type="entry name" value="U5_MeTrfase_fam"/>
</dbReference>
<dbReference type="CDD" id="cd02440">
    <property type="entry name" value="AdoMet_MTases"/>
    <property type="match status" value="1"/>
</dbReference>
<dbReference type="FunFam" id="3.40.50.150:FF:000009">
    <property type="entry name" value="23S rRNA (Uracil(1939)-C(5))-methyltransferase RlmD"/>
    <property type="match status" value="1"/>
</dbReference>
<dbReference type="HAMAP" id="MF_01010">
    <property type="entry name" value="23SrRNA_methyltr_RlmD"/>
    <property type="match status" value="1"/>
</dbReference>
<feature type="binding site" evidence="11 12">
    <location>
        <position position="381"/>
    </location>
    <ligand>
        <name>S-adenosyl-L-methionine</name>
        <dbReference type="ChEBI" id="CHEBI:59789"/>
    </ligand>
</feature>
<dbReference type="RefSeq" id="WP_182833197.1">
    <property type="nucleotide sequence ID" value="NZ_JACJFN010000002.1"/>
</dbReference>
<dbReference type="NCBIfam" id="TIGR00479">
    <property type="entry name" value="rumA"/>
    <property type="match status" value="1"/>
</dbReference>
<dbReference type="Pfam" id="PF01938">
    <property type="entry name" value="TRAM"/>
    <property type="match status" value="1"/>
</dbReference>
<dbReference type="InterPro" id="IPR012340">
    <property type="entry name" value="NA-bd_OB-fold"/>
</dbReference>
<feature type="active site" evidence="13">
    <location>
        <position position="407"/>
    </location>
</feature>
<dbReference type="SUPFAM" id="SSF50249">
    <property type="entry name" value="Nucleic acid-binding proteins"/>
    <property type="match status" value="1"/>
</dbReference>
<dbReference type="NCBIfam" id="NF009639">
    <property type="entry name" value="PRK13168.1"/>
    <property type="match status" value="1"/>
</dbReference>
<dbReference type="Pfam" id="PF05958">
    <property type="entry name" value="tRNA_U5-meth_tr"/>
    <property type="match status" value="1"/>
</dbReference>
<evidence type="ECO:0000256" key="4">
    <source>
        <dbReference type="ARBA" id="ARBA00022679"/>
    </source>
</evidence>
<comment type="catalytic activity">
    <reaction evidence="9 11">
        <text>uridine(1939) in 23S rRNA + S-adenosyl-L-methionine = 5-methyluridine(1939) in 23S rRNA + S-adenosyl-L-homocysteine + H(+)</text>
        <dbReference type="Rhea" id="RHEA:42908"/>
        <dbReference type="Rhea" id="RHEA-COMP:10278"/>
        <dbReference type="Rhea" id="RHEA-COMP:10279"/>
        <dbReference type="ChEBI" id="CHEBI:15378"/>
        <dbReference type="ChEBI" id="CHEBI:57856"/>
        <dbReference type="ChEBI" id="CHEBI:59789"/>
        <dbReference type="ChEBI" id="CHEBI:65315"/>
        <dbReference type="ChEBI" id="CHEBI:74447"/>
        <dbReference type="EC" id="2.1.1.190"/>
    </reaction>
</comment>
<dbReference type="SUPFAM" id="SSF53335">
    <property type="entry name" value="S-adenosyl-L-methionine-dependent methyltransferases"/>
    <property type="match status" value="1"/>
</dbReference>
<dbReference type="InterPro" id="IPR029063">
    <property type="entry name" value="SAM-dependent_MTases_sf"/>
</dbReference>
<evidence type="ECO:0000256" key="5">
    <source>
        <dbReference type="ARBA" id="ARBA00022691"/>
    </source>
</evidence>
<dbReference type="GO" id="GO:0070041">
    <property type="term" value="F:rRNA (uridine-C5-)-methyltransferase activity"/>
    <property type="evidence" value="ECO:0007669"/>
    <property type="project" value="UniProtKB-UniRule"/>
</dbReference>
<evidence type="ECO:0000256" key="9">
    <source>
        <dbReference type="ARBA" id="ARBA00052756"/>
    </source>
</evidence>
<keyword evidence="5 11" id="KW-0949">S-adenosyl-L-methionine</keyword>
<dbReference type="GO" id="GO:0051539">
    <property type="term" value="F:4 iron, 4 sulfur cluster binding"/>
    <property type="evidence" value="ECO:0007669"/>
    <property type="project" value="UniProtKB-KW"/>
</dbReference>
<dbReference type="InterPro" id="IPR001566">
    <property type="entry name" value="23S_rRNA_MeTrfase_RlmD"/>
</dbReference>
<keyword evidence="17" id="KW-1185">Reference proteome</keyword>
<feature type="binding site" evidence="11">
    <location>
        <position position="97"/>
    </location>
    <ligand>
        <name>[4Fe-4S] cluster</name>
        <dbReference type="ChEBI" id="CHEBI:49883"/>
    </ligand>
</feature>
<dbReference type="PROSITE" id="PS51687">
    <property type="entry name" value="SAM_MT_RNA_M5U"/>
    <property type="match status" value="1"/>
</dbReference>
<dbReference type="Gene3D" id="2.40.50.1070">
    <property type="match status" value="1"/>
</dbReference>
<name>A0A7W4DAT0_9GAMM</name>
<dbReference type="PANTHER" id="PTHR11061:SF49">
    <property type="entry name" value="23S RRNA (URACIL(1939)-C(5))-METHYLTRANSFERASE RLMD"/>
    <property type="match status" value="1"/>
</dbReference>
<dbReference type="PROSITE" id="PS01231">
    <property type="entry name" value="TRMA_2"/>
    <property type="match status" value="1"/>
</dbReference>
<dbReference type="Gene3D" id="2.40.50.140">
    <property type="entry name" value="Nucleic acid-binding proteins"/>
    <property type="match status" value="1"/>
</dbReference>
<evidence type="ECO:0000256" key="6">
    <source>
        <dbReference type="ARBA" id="ARBA00022723"/>
    </source>
</evidence>
<feature type="binding site" evidence="11 12">
    <location>
        <position position="312"/>
    </location>
    <ligand>
        <name>S-adenosyl-L-methionine</name>
        <dbReference type="ChEBI" id="CHEBI:59789"/>
    </ligand>
</feature>
<evidence type="ECO:0000256" key="11">
    <source>
        <dbReference type="HAMAP-Rule" id="MF_01010"/>
    </source>
</evidence>
<keyword evidence="7 11" id="KW-0408">Iron</keyword>
<evidence type="ECO:0000313" key="17">
    <source>
        <dbReference type="Proteomes" id="UP000581189"/>
    </source>
</evidence>
<keyword evidence="6 11" id="KW-0479">Metal-binding</keyword>
<feature type="binding site" evidence="11 12">
    <location>
        <position position="333"/>
    </location>
    <ligand>
        <name>S-adenosyl-L-methionine</name>
        <dbReference type="ChEBI" id="CHEBI:59789"/>
    </ligand>
</feature>
<feature type="region of interest" description="Disordered" evidence="14">
    <location>
        <begin position="1"/>
        <end position="24"/>
    </location>
</feature>
<proteinExistence type="inferred from homology"/>
<dbReference type="InterPro" id="IPR030391">
    <property type="entry name" value="MeTrfase_TrmA_CS"/>
</dbReference>
<evidence type="ECO:0000256" key="8">
    <source>
        <dbReference type="ARBA" id="ARBA00023014"/>
    </source>
</evidence>
<evidence type="ECO:0000256" key="3">
    <source>
        <dbReference type="ARBA" id="ARBA00022603"/>
    </source>
</evidence>
<dbReference type="GO" id="GO:0005506">
    <property type="term" value="F:iron ion binding"/>
    <property type="evidence" value="ECO:0007669"/>
    <property type="project" value="UniProtKB-UniRule"/>
</dbReference>
<evidence type="ECO:0000256" key="7">
    <source>
        <dbReference type="ARBA" id="ARBA00023004"/>
    </source>
</evidence>
<feature type="active site" description="Nucleophile" evidence="11 12">
    <location>
        <position position="407"/>
    </location>
</feature>
<dbReference type="PROSITE" id="PS01230">
    <property type="entry name" value="TRMA_1"/>
    <property type="match status" value="1"/>
</dbReference>
<keyword evidence="8 11" id="KW-0411">Iron-sulfur</keyword>
<keyword evidence="4 11" id="KW-0808">Transferase</keyword>
<accession>A0A7W4DAT0</accession>
<sequence length="450" mass="49246">MAKRSSGLRFQPSGGERKAQVPVGKKQKLSIERLANDGRGIAFVEGRSWFVAGALPGEEVEARVLAARSQVVEARAERILQAVELRRQPPCAHAGTCGGCTLQHLPHAEQLALKQRSLSEQLQRVGGVEPEQWAAPLVGPEFAYRRRARIAVRWDVKNKQLEVGFRAAASQDIVAIADCPVLVQPLQPLLRALPLLLRSLEKPQALGHVELFHGTQAALLLRHTAPLGEADLARLRSFCSEHQAQLWLHGAGEPEADQPGLSLGYRLEPWNLELQYRPGDFVQVNEPVNQAMVEQALDWLAAQTGERVLDLFCGLGNFALPLAQQVAEVVAVEGVQAMVERARGNAAANGLGNLHFFRADLSKPLAEASWARRPFDAVLLDPPRDGAFEVVKQIGALGARRLVYVSCNPATLARDAAELVRQGYRLKRAGILDMFPQTAHVEAMALFEVD</sequence>
<feature type="binding site" evidence="11">
    <location>
        <position position="100"/>
    </location>
    <ligand>
        <name>[4Fe-4S] cluster</name>
        <dbReference type="ChEBI" id="CHEBI:49883"/>
    </ligand>
</feature>
<evidence type="ECO:0000256" key="1">
    <source>
        <dbReference type="ARBA" id="ARBA00022485"/>
    </source>
</evidence>
<protein>
    <recommendedName>
        <fullName evidence="11">23S rRNA (uracil(1939)-C(5))-methyltransferase RlmD</fullName>
        <ecNumber evidence="11">2.1.1.190</ecNumber>
    </recommendedName>
    <alternativeName>
        <fullName evidence="11">23S rRNA(m5U1939)-methyltransferase</fullName>
    </alternativeName>
</protein>
<comment type="function">
    <text evidence="10 11">Catalyzes the formation of 5-methyl-uridine at position 1939 (m5U1939) in 23S rRNA.</text>
</comment>
<dbReference type="PANTHER" id="PTHR11061">
    <property type="entry name" value="RNA M5U METHYLTRANSFERASE"/>
    <property type="match status" value="1"/>
</dbReference>
<evidence type="ECO:0000256" key="14">
    <source>
        <dbReference type="SAM" id="MobiDB-lite"/>
    </source>
</evidence>
<dbReference type="GO" id="GO:0070475">
    <property type="term" value="P:rRNA base methylation"/>
    <property type="evidence" value="ECO:0007669"/>
    <property type="project" value="TreeGrafter"/>
</dbReference>
<organism evidence="16 17">
    <name type="scientific">Aquipseudomonas guryensis</name>
    <dbReference type="NCBI Taxonomy" id="2759165"/>
    <lineage>
        <taxon>Bacteria</taxon>
        <taxon>Pseudomonadati</taxon>
        <taxon>Pseudomonadota</taxon>
        <taxon>Gammaproteobacteria</taxon>
        <taxon>Pseudomonadales</taxon>
        <taxon>Pseudomonadaceae</taxon>
        <taxon>Aquipseudomonas</taxon>
    </lineage>
</organism>
<dbReference type="AlphaFoldDB" id="A0A7W4DAT0"/>
<dbReference type="InterPro" id="IPR002792">
    <property type="entry name" value="TRAM_dom"/>
</dbReference>
<evidence type="ECO:0000256" key="12">
    <source>
        <dbReference type="PROSITE-ProRule" id="PRU01024"/>
    </source>
</evidence>
<evidence type="ECO:0000256" key="13">
    <source>
        <dbReference type="PROSITE-ProRule" id="PRU10015"/>
    </source>
</evidence>
<feature type="binding site" evidence="11">
    <location>
        <position position="91"/>
    </location>
    <ligand>
        <name>[4Fe-4S] cluster</name>
        <dbReference type="ChEBI" id="CHEBI:49883"/>
    </ligand>
</feature>
<feature type="binding site" evidence="11">
    <location>
        <position position="360"/>
    </location>
    <ligand>
        <name>S-adenosyl-L-methionine</name>
        <dbReference type="ChEBI" id="CHEBI:59789"/>
    </ligand>
</feature>
<keyword evidence="3 11" id="KW-0489">Methyltransferase</keyword>
<comment type="similarity">
    <text evidence="11">Belongs to the class I-like SAM-binding methyltransferase superfamily. RNA M5U methyltransferase family. RlmD subfamily.</text>
</comment>
<dbReference type="Gene3D" id="3.40.50.150">
    <property type="entry name" value="Vaccinia Virus protein VP39"/>
    <property type="match status" value="1"/>
</dbReference>
<feature type="binding site" evidence="11">
    <location>
        <position position="317"/>
    </location>
    <ligand>
        <name>S-adenosyl-L-methionine</name>
        <dbReference type="ChEBI" id="CHEBI:59789"/>
    </ligand>
</feature>